<organism evidence="2">
    <name type="scientific">Cladocopium goreaui</name>
    <dbReference type="NCBI Taxonomy" id="2562237"/>
    <lineage>
        <taxon>Eukaryota</taxon>
        <taxon>Sar</taxon>
        <taxon>Alveolata</taxon>
        <taxon>Dinophyceae</taxon>
        <taxon>Suessiales</taxon>
        <taxon>Symbiodiniaceae</taxon>
        <taxon>Cladocopium</taxon>
    </lineage>
</organism>
<feature type="chain" id="PRO_5043270399" evidence="1">
    <location>
        <begin position="18"/>
        <end position="482"/>
    </location>
</feature>
<evidence type="ECO:0000313" key="3">
    <source>
        <dbReference type="EMBL" id="CAL4776588.1"/>
    </source>
</evidence>
<evidence type="ECO:0000256" key="1">
    <source>
        <dbReference type="SAM" id="SignalP"/>
    </source>
</evidence>
<dbReference type="PANTHER" id="PTHR38360:SF1">
    <property type="entry name" value="F12P19.7"/>
    <property type="match status" value="1"/>
</dbReference>
<keyword evidence="4" id="KW-1185">Reference proteome</keyword>
<evidence type="ECO:0000313" key="4">
    <source>
        <dbReference type="Proteomes" id="UP001152797"/>
    </source>
</evidence>
<dbReference type="Proteomes" id="UP001152797">
    <property type="component" value="Unassembled WGS sequence"/>
</dbReference>
<dbReference type="EMBL" id="CAMXCT020001351">
    <property type="protein sequence ID" value="CAL1142651.1"/>
    <property type="molecule type" value="Genomic_DNA"/>
</dbReference>
<reference evidence="2" key="1">
    <citation type="submission" date="2022-10" db="EMBL/GenBank/DDBJ databases">
        <authorList>
            <person name="Chen Y."/>
            <person name="Dougan E. K."/>
            <person name="Chan C."/>
            <person name="Rhodes N."/>
            <person name="Thang M."/>
        </authorList>
    </citation>
    <scope>NUCLEOTIDE SEQUENCE</scope>
</reference>
<dbReference type="EMBL" id="CAMXCT030001351">
    <property type="protein sequence ID" value="CAL4776588.1"/>
    <property type="molecule type" value="Genomic_DNA"/>
</dbReference>
<dbReference type="AlphaFoldDB" id="A0A9P1CFF5"/>
<sequence>MAQWITIFLALRTVTAAVRTLPERIAVGECVDSTAGDVSLYPAKVSSFPDPAVTAAEADVSAAALISVAYGNHFKVLTEELAKEQYVLTQCGTSQPTDEEVNAIVSGTGYQRKHFSVPVQDVTAASTTILSFLRRLGVEDRVAYADAYAVHGCWQKAASCGSTLESAWTGNATKLEEQLDSVEVVFMDCNSDCSNVRARSNAVHVPATKDNGNLHSAEYIKFLAAFFNLEELALRTFQDTVTSYTGRQASASAPVVAWIQWNNWYSRYELSQATFKLQLVTAAGGRNVDAAQLSQSVSSMAVADAVAGNPGAGKTYYVPAGDDRAAAANALLAAMQDVDIVVDETYAADPGAYNYSNFLETFYLTSQSTQKFLTAQKVLRVDRFYTSLGSLDWYESRLAFPDWAATGLARYVLDDTTKLPRYFRNVALDKAPELVTAESCAQSLPSCDASYATSIGIPTEFSKSTHSVPAVGLLGLLGLWAL</sequence>
<dbReference type="PANTHER" id="PTHR38360">
    <property type="entry name" value="OS03G0120000 PROTEIN"/>
    <property type="match status" value="1"/>
</dbReference>
<proteinExistence type="predicted"/>
<accession>A0A9P1CFF5</accession>
<evidence type="ECO:0000313" key="2">
    <source>
        <dbReference type="EMBL" id="CAI3989276.1"/>
    </source>
</evidence>
<protein>
    <submittedName>
        <fullName evidence="2">Uncharacterized protein</fullName>
    </submittedName>
</protein>
<comment type="caution">
    <text evidence="2">The sequence shown here is derived from an EMBL/GenBank/DDBJ whole genome shotgun (WGS) entry which is preliminary data.</text>
</comment>
<reference evidence="3 4" key="2">
    <citation type="submission" date="2024-05" db="EMBL/GenBank/DDBJ databases">
        <authorList>
            <person name="Chen Y."/>
            <person name="Shah S."/>
            <person name="Dougan E. K."/>
            <person name="Thang M."/>
            <person name="Chan C."/>
        </authorList>
    </citation>
    <scope>NUCLEOTIDE SEQUENCE [LARGE SCALE GENOMIC DNA]</scope>
</reference>
<keyword evidence="1" id="KW-0732">Signal</keyword>
<dbReference type="EMBL" id="CAMXCT010001351">
    <property type="protein sequence ID" value="CAI3989276.1"/>
    <property type="molecule type" value="Genomic_DNA"/>
</dbReference>
<name>A0A9P1CFF5_9DINO</name>
<gene>
    <name evidence="2" type="ORF">C1SCF055_LOCUS16362</name>
</gene>
<feature type="signal peptide" evidence="1">
    <location>
        <begin position="1"/>
        <end position="17"/>
    </location>
</feature>
<dbReference type="OrthoDB" id="409848at2759"/>